<feature type="non-terminal residue" evidence="3">
    <location>
        <position position="126"/>
    </location>
</feature>
<keyword evidence="1" id="KW-0732">Signal</keyword>
<evidence type="ECO:0000313" key="4">
    <source>
        <dbReference type="Proteomes" id="UP000639643"/>
    </source>
</evidence>
<feature type="chain" id="PRO_5034712732" description="GxGYxYP putative glycoside hydrolase first N-terminal domain-containing protein" evidence="1">
    <location>
        <begin position="27"/>
        <end position="126"/>
    </location>
</feature>
<protein>
    <recommendedName>
        <fullName evidence="2">GxGYxYP putative glycoside hydrolase first N-terminal domain-containing protein</fullName>
    </recommendedName>
</protein>
<evidence type="ECO:0000259" key="2">
    <source>
        <dbReference type="Pfam" id="PF16216"/>
    </source>
</evidence>
<dbReference type="Pfam" id="PF16216">
    <property type="entry name" value="GxGYxYP_N"/>
    <property type="match status" value="1"/>
</dbReference>
<proteinExistence type="predicted"/>
<accession>A0A8H6ITZ5</accession>
<dbReference type="AlphaFoldDB" id="A0A8H6ITZ5"/>
<comment type="caution">
    <text evidence="3">The sequence shown here is derived from an EMBL/GenBank/DDBJ whole genome shotgun (WGS) entry which is preliminary data.</text>
</comment>
<name>A0A8H6ITZ5_9PEZI</name>
<sequence>MAQGKSLLVLAATLASLCLSAPSVLGLDWPSSRALPLFPDVAKEIDYARITALSGDEQVLLVSLQGLVNRRQPRLYLYWSAPDDPGPSSDDVINEAWLRELQSRGGCRSTDATSDPLGLIDKYRSE</sequence>
<feature type="signal peptide" evidence="1">
    <location>
        <begin position="1"/>
        <end position="26"/>
    </location>
</feature>
<dbReference type="InterPro" id="IPR032626">
    <property type="entry name" value="GxGYxYP_N_1st"/>
</dbReference>
<dbReference type="EMBL" id="WIGM01001457">
    <property type="protein sequence ID" value="KAF6796975.1"/>
    <property type="molecule type" value="Genomic_DNA"/>
</dbReference>
<evidence type="ECO:0000313" key="3">
    <source>
        <dbReference type="EMBL" id="KAF6796975.1"/>
    </source>
</evidence>
<keyword evidence="4" id="KW-1185">Reference proteome</keyword>
<dbReference type="OrthoDB" id="4814197at2759"/>
<evidence type="ECO:0000256" key="1">
    <source>
        <dbReference type="SAM" id="SignalP"/>
    </source>
</evidence>
<gene>
    <name evidence="3" type="ORF">CMUS01_15824</name>
</gene>
<organism evidence="3 4">
    <name type="scientific">Colletotrichum musicola</name>
    <dbReference type="NCBI Taxonomy" id="2175873"/>
    <lineage>
        <taxon>Eukaryota</taxon>
        <taxon>Fungi</taxon>
        <taxon>Dikarya</taxon>
        <taxon>Ascomycota</taxon>
        <taxon>Pezizomycotina</taxon>
        <taxon>Sordariomycetes</taxon>
        <taxon>Hypocreomycetidae</taxon>
        <taxon>Glomerellales</taxon>
        <taxon>Glomerellaceae</taxon>
        <taxon>Colletotrichum</taxon>
        <taxon>Colletotrichum orchidearum species complex</taxon>
    </lineage>
</organism>
<feature type="domain" description="GxGYxYP putative glycoside hydrolase first N-terminal" evidence="2">
    <location>
        <begin position="48"/>
        <end position="125"/>
    </location>
</feature>
<reference evidence="3" key="1">
    <citation type="journal article" date="2020" name="Phytopathology">
        <title>Genome Sequence Resources of Colletotrichum truncatum, C. plurivorum, C. musicola, and C. sojae: Four Species Pathogenic to Soybean (Glycine max).</title>
        <authorList>
            <person name="Rogerio F."/>
            <person name="Boufleur T.R."/>
            <person name="Ciampi-Guillardi M."/>
            <person name="Sukno S.A."/>
            <person name="Thon M.R."/>
            <person name="Massola Junior N.S."/>
            <person name="Baroncelli R."/>
        </authorList>
    </citation>
    <scope>NUCLEOTIDE SEQUENCE</scope>
    <source>
        <strain evidence="3">LFN0074</strain>
    </source>
</reference>
<dbReference type="Proteomes" id="UP000639643">
    <property type="component" value="Unassembled WGS sequence"/>
</dbReference>